<dbReference type="GO" id="GO:0008270">
    <property type="term" value="F:zinc ion binding"/>
    <property type="evidence" value="ECO:0007669"/>
    <property type="project" value="UniProtKB-KW"/>
</dbReference>
<organism evidence="18 21">
    <name type="scientific">Bos taurus papillomavirus 14</name>
    <dbReference type="NCBI Taxonomy" id="2758381"/>
    <lineage>
        <taxon>Viruses</taxon>
        <taxon>Monodnaviria</taxon>
        <taxon>Shotokuvirae</taxon>
        <taxon>Cossaviricota</taxon>
        <taxon>Papovaviricetes</taxon>
        <taxon>Zurhausenvirales</taxon>
        <taxon>Papillomaviridae</taxon>
        <taxon>Firstpapillomavirinae</taxon>
        <taxon>Deltapapillomavirus</taxon>
        <taxon>Bovine papillomavirus type 1</taxon>
    </lineage>
</organism>
<keyword evidence="12 16" id="KW-0804">Transcription</keyword>
<accession>A0A0E3SXR2</accession>
<keyword evidence="10 16" id="KW-0238">DNA-binding</keyword>
<evidence type="ECO:0000256" key="1">
    <source>
        <dbReference type="ARBA" id="ARBA00006346"/>
    </source>
</evidence>
<dbReference type="GO" id="GO:0030430">
    <property type="term" value="C:host cell cytoplasm"/>
    <property type="evidence" value="ECO:0007669"/>
    <property type="project" value="UniProtKB-SubCell"/>
</dbReference>
<keyword evidence="5 16" id="KW-1090">Inhibition of host innate immune response by virus</keyword>
<comment type="caution">
    <text evidence="16">Lacks conserved residue(s) required for the propagation of feature annotation.</text>
</comment>
<reference evidence="18" key="1">
    <citation type="submission" date="2014-12" db="EMBL/GenBank/DDBJ databases">
        <authorList>
            <person name="Munday J."/>
            <person name="Dunowska M."/>
            <person name="Laurie R."/>
            <person name="Knight C."/>
            <person name="Thomson N."/>
        </authorList>
    </citation>
    <scope>NUCLEOTIDE SEQUENCE</scope>
    <source>
        <strain evidence="18">CGKnose1</strain>
    </source>
</reference>
<dbReference type="GO" id="GO:0003677">
    <property type="term" value="F:DNA binding"/>
    <property type="evidence" value="ECO:0007669"/>
    <property type="project" value="UniProtKB-UniRule"/>
</dbReference>
<dbReference type="GO" id="GO:0042025">
    <property type="term" value="C:host cell nucleus"/>
    <property type="evidence" value="ECO:0007669"/>
    <property type="project" value="UniProtKB-SubCell"/>
</dbReference>
<evidence type="ECO:0000256" key="5">
    <source>
        <dbReference type="ARBA" id="ARBA00022632"/>
    </source>
</evidence>
<comment type="subcellular location">
    <subcellularLocation>
        <location evidence="16 17">Host cytoplasm</location>
    </subcellularLocation>
    <subcellularLocation>
        <location evidence="16 17">Host nucleus</location>
    </subcellularLocation>
</comment>
<evidence type="ECO:0000313" key="18">
    <source>
        <dbReference type="EMBL" id="AKB94037.1"/>
    </source>
</evidence>
<evidence type="ECO:0000313" key="20">
    <source>
        <dbReference type="Proteomes" id="UP000158020"/>
    </source>
</evidence>
<protein>
    <recommendedName>
        <fullName evidence="16 17">Protein E6</fullName>
    </recommendedName>
</protein>
<evidence type="ECO:0000256" key="11">
    <source>
        <dbReference type="ARBA" id="ARBA00023159"/>
    </source>
</evidence>
<evidence type="ECO:0000256" key="17">
    <source>
        <dbReference type="RuleBase" id="RU363123"/>
    </source>
</evidence>
<keyword evidence="4 16" id="KW-0945">Host-virus interaction</keyword>
<evidence type="ECO:0000313" key="21">
    <source>
        <dbReference type="Proteomes" id="UP000171123"/>
    </source>
</evidence>
<dbReference type="GO" id="GO:0052150">
    <property type="term" value="P:symbiont-mediated perturbation of host apoptosis"/>
    <property type="evidence" value="ECO:0007669"/>
    <property type="project" value="UniProtKB-KW"/>
</dbReference>
<keyword evidence="11 16" id="KW-0010">Activator</keyword>
<dbReference type="SUPFAM" id="SSF161229">
    <property type="entry name" value="E6 C-terminal domain-like"/>
    <property type="match status" value="2"/>
</dbReference>
<dbReference type="EMBL" id="KP276343">
    <property type="protein sequence ID" value="AKB94037.1"/>
    <property type="molecule type" value="Genomic_DNA"/>
</dbReference>
<keyword evidence="7 16" id="KW-0863">Zinc-finger</keyword>
<dbReference type="GO" id="GO:0006355">
    <property type="term" value="P:regulation of DNA-templated transcription"/>
    <property type="evidence" value="ECO:0007669"/>
    <property type="project" value="UniProtKB-UniRule"/>
</dbReference>
<evidence type="ECO:0000256" key="3">
    <source>
        <dbReference type="ARBA" id="ARBA00022562"/>
    </source>
</evidence>
<evidence type="ECO:0000256" key="7">
    <source>
        <dbReference type="ARBA" id="ARBA00022771"/>
    </source>
</evidence>
<keyword evidence="6 16" id="KW-0479">Metal-binding</keyword>
<evidence type="ECO:0000256" key="13">
    <source>
        <dbReference type="ARBA" id="ARBA00023200"/>
    </source>
</evidence>
<evidence type="ECO:0000256" key="8">
    <source>
        <dbReference type="ARBA" id="ARBA00022833"/>
    </source>
</evidence>
<reference evidence="18 21" key="2">
    <citation type="journal article" date="2015" name="Vet. Microbiol.">
        <title>Genomic characterisation of the feline sarcoid-associated papillomavirus and proposed classification as Bos taurus papillomavirus type 14.</title>
        <authorList>
            <person name="Munday J.S."/>
            <person name="Thomson N."/>
            <person name="Dunowska M."/>
            <person name="Knight C.G."/>
            <person name="Laurie R.E."/>
            <person name="Hills S."/>
        </authorList>
    </citation>
    <scope>NUCLEOTIDE SEQUENCE [LARGE SCALE GENOMIC DNA]</scope>
    <source>
        <strain evidence="18">CGKnose1</strain>
    </source>
</reference>
<dbReference type="GO" id="GO:0052170">
    <property type="term" value="P:symbiont-mediated suppression of host innate immune response"/>
    <property type="evidence" value="ECO:0007669"/>
    <property type="project" value="UniProtKB-KW"/>
</dbReference>
<dbReference type="HAMAP" id="MF_04006">
    <property type="entry name" value="HPV_E6"/>
    <property type="match status" value="1"/>
</dbReference>
<keyword evidence="8 16" id="KW-0862">Zinc</keyword>
<evidence type="ECO:0000256" key="2">
    <source>
        <dbReference type="ARBA" id="ARBA00022518"/>
    </source>
</evidence>
<comment type="subunit">
    <text evidence="16">Forms homodimers. Interacts with ubiquitin-protein ligase UBE3A/E6-AP; this interaction stimulates UBE3A ubiquitin activity. Interacts with host BAK1.</text>
</comment>
<evidence type="ECO:0000256" key="16">
    <source>
        <dbReference type="HAMAP-Rule" id="MF_04006"/>
    </source>
</evidence>
<evidence type="ECO:0000256" key="15">
    <source>
        <dbReference type="ARBA" id="ARBA00023323"/>
    </source>
</evidence>
<dbReference type="InterPro" id="IPR038575">
    <property type="entry name" value="E6_sf"/>
</dbReference>
<evidence type="ECO:0000256" key="6">
    <source>
        <dbReference type="ARBA" id="ARBA00022723"/>
    </source>
</evidence>
<keyword evidence="13 16" id="KW-1035">Host cytoplasm</keyword>
<dbReference type="GO" id="GO:0006351">
    <property type="term" value="P:DNA-templated transcription"/>
    <property type="evidence" value="ECO:0007669"/>
    <property type="project" value="UniProtKB-UniRule"/>
</dbReference>
<dbReference type="GO" id="GO:0039648">
    <property type="term" value="P:symbiont-mediated perturbation of host ubiquitin-like protein modification"/>
    <property type="evidence" value="ECO:0007669"/>
    <property type="project" value="UniProtKB-UniRule"/>
</dbReference>
<name>A0A0E3SXR2_BPV1</name>
<evidence type="ECO:0000256" key="4">
    <source>
        <dbReference type="ARBA" id="ARBA00022581"/>
    </source>
</evidence>
<dbReference type="EMBL" id="KR868228">
    <property type="protein sequence ID" value="ALL29330.1"/>
    <property type="molecule type" value="Genomic_DNA"/>
</dbReference>
<gene>
    <name evidence="16 19" type="primary">E6</name>
</gene>
<dbReference type="Gene3D" id="3.30.240.40">
    <property type="entry name" value="E6 early regulatory protein"/>
    <property type="match status" value="2"/>
</dbReference>
<dbReference type="Proteomes" id="UP000171123">
    <property type="component" value="Segment"/>
</dbReference>
<sequence>MGISGYKSRTVIGPHNVQMDAQQIYAQLFENDNPFVGVCCLFCRNRLSSVDVHRAKEKELNVVRREGYKFGACTDCLEECLARERRLYKGTAVTGTEVEAQFSRKLCKIIIRCYYCGTKLSNDEKTRHELFMEPFFKTRNNIVRGRCYDCYRDGTRTRYPKESR</sequence>
<keyword evidence="15 16" id="KW-1119">Modulation of host cell apoptosis by virus</keyword>
<evidence type="ECO:0000256" key="14">
    <source>
        <dbReference type="ARBA" id="ARBA00023280"/>
    </source>
</evidence>
<keyword evidence="3 16" id="KW-1048">Host nucleus</keyword>
<dbReference type="Pfam" id="PF00518">
    <property type="entry name" value="E6"/>
    <property type="match status" value="1"/>
</dbReference>
<keyword evidence="9 16" id="KW-0805">Transcription regulation</keyword>
<evidence type="ECO:0000313" key="19">
    <source>
        <dbReference type="EMBL" id="ALL29330.1"/>
    </source>
</evidence>
<dbReference type="Proteomes" id="UP000158020">
    <property type="component" value="Genome"/>
</dbReference>
<comment type="similarity">
    <text evidence="1 16 17">Belongs to the papillomaviridae E6 protein family.</text>
</comment>
<keyword evidence="2 16" id="KW-0244">Early protein</keyword>
<dbReference type="InterPro" id="IPR001334">
    <property type="entry name" value="E6"/>
</dbReference>
<dbReference type="GO" id="GO:0039502">
    <property type="term" value="P:symbiont-mediated suppression of host type I interferon-mediated signaling pathway"/>
    <property type="evidence" value="ECO:0007669"/>
    <property type="project" value="UniProtKB-UniRule"/>
</dbReference>
<reference evidence="19 20" key="3">
    <citation type="submission" date="2015-05" db="EMBL/GenBank/DDBJ databases">
        <title>Sequence analysis of the complete genome of unclassified Bovine papillomavirus in China.</title>
        <authorList>
            <person name="Hu J."/>
            <person name="Zhang W."/>
            <person name="Wang Q."/>
            <person name="Shi C."/>
            <person name="Huang Z."/>
            <person name="Xu J."/>
            <person name="Jiao H."/>
            <person name="Meng Z."/>
            <person name="Li Y."/>
            <person name="Wang N."/>
            <person name="Han J."/>
        </authorList>
    </citation>
    <scope>NUCLEOTIDE SEQUENCE [LARGE SCALE GENOMIC DNA]</scope>
    <source>
        <strain evidence="19">Aks-03</strain>
    </source>
</reference>
<keyword evidence="14 16" id="KW-0899">Viral immunoevasion</keyword>
<feature type="zinc finger region" evidence="16">
    <location>
        <begin position="40"/>
        <end position="76"/>
    </location>
</feature>
<proteinExistence type="inferred from homology"/>
<evidence type="ECO:0000256" key="9">
    <source>
        <dbReference type="ARBA" id="ARBA00023015"/>
    </source>
</evidence>
<evidence type="ECO:0000256" key="10">
    <source>
        <dbReference type="ARBA" id="ARBA00023125"/>
    </source>
</evidence>
<evidence type="ECO:0000256" key="12">
    <source>
        <dbReference type="ARBA" id="ARBA00023163"/>
    </source>
</evidence>
<comment type="function">
    <text evidence="16">Plays a major role in the induction and maintenance of cellular transformation. E6 associates with host UBE3A/E6-AP ubiquitin-protein ligase and modulates its activity. Protects host keratinocytes from apoptosis by mediating the degradation of host BAK1. May also inhibit host immune response.</text>
</comment>